<feature type="compositionally biased region" description="Low complexity" evidence="1">
    <location>
        <begin position="89"/>
        <end position="103"/>
    </location>
</feature>
<sequence length="192" mass="22529">MTNYSCCYTDDDEDEADRLREQRLHQIIGDMKKRPEFAKDLRNIQEVIMQSKKQDEKLEQKLMNLKKKRHLRNELEALRSMNNMYQATAQQPSPRPRSASQSQTKMDHNQCREWLQKNVPAMIKQQNRLPQHLTDQLMKQATQNKVADLMNEFSLNKMLKMTLDVESLSAIALLLMSQQLGGALVRVNPFRN</sequence>
<organism evidence="2 3">
    <name type="scientific">Cichlidogyrus casuarinus</name>
    <dbReference type="NCBI Taxonomy" id="1844966"/>
    <lineage>
        <taxon>Eukaryota</taxon>
        <taxon>Metazoa</taxon>
        <taxon>Spiralia</taxon>
        <taxon>Lophotrochozoa</taxon>
        <taxon>Platyhelminthes</taxon>
        <taxon>Monogenea</taxon>
        <taxon>Monopisthocotylea</taxon>
        <taxon>Dactylogyridea</taxon>
        <taxon>Ancyrocephalidae</taxon>
        <taxon>Cichlidogyrus</taxon>
    </lineage>
</organism>
<dbReference type="EMBL" id="JBJKFK010001230">
    <property type="protein sequence ID" value="KAL3313670.1"/>
    <property type="molecule type" value="Genomic_DNA"/>
</dbReference>
<protein>
    <submittedName>
        <fullName evidence="2">Uncharacterized protein</fullName>
    </submittedName>
</protein>
<comment type="caution">
    <text evidence="2">The sequence shown here is derived from an EMBL/GenBank/DDBJ whole genome shotgun (WGS) entry which is preliminary data.</text>
</comment>
<gene>
    <name evidence="2" type="ORF">Ciccas_007725</name>
</gene>
<reference evidence="2 3" key="1">
    <citation type="submission" date="2024-11" db="EMBL/GenBank/DDBJ databases">
        <title>Adaptive evolution of stress response genes in parasites aligns with host niche diversity.</title>
        <authorList>
            <person name="Hahn C."/>
            <person name="Resl P."/>
        </authorList>
    </citation>
    <scope>NUCLEOTIDE SEQUENCE [LARGE SCALE GENOMIC DNA]</scope>
    <source>
        <strain evidence="2">EGGRZ-B1_66</strain>
        <tissue evidence="2">Body</tissue>
    </source>
</reference>
<keyword evidence="3" id="KW-1185">Reference proteome</keyword>
<evidence type="ECO:0000256" key="1">
    <source>
        <dbReference type="SAM" id="MobiDB-lite"/>
    </source>
</evidence>
<evidence type="ECO:0000313" key="3">
    <source>
        <dbReference type="Proteomes" id="UP001626550"/>
    </source>
</evidence>
<proteinExistence type="predicted"/>
<dbReference type="Proteomes" id="UP001626550">
    <property type="component" value="Unassembled WGS sequence"/>
</dbReference>
<dbReference type="AlphaFoldDB" id="A0ABD2Q222"/>
<feature type="region of interest" description="Disordered" evidence="1">
    <location>
        <begin position="87"/>
        <end position="108"/>
    </location>
</feature>
<name>A0ABD2Q222_9PLAT</name>
<evidence type="ECO:0000313" key="2">
    <source>
        <dbReference type="EMBL" id="KAL3313670.1"/>
    </source>
</evidence>
<accession>A0ABD2Q222</accession>